<reference evidence="2" key="1">
    <citation type="journal article" date="2019" name="Int. J. Syst. Evol. Microbiol.">
        <title>The Global Catalogue of Microorganisms (GCM) 10K type strain sequencing project: providing services to taxonomists for standard genome sequencing and annotation.</title>
        <authorList>
            <consortium name="The Broad Institute Genomics Platform"/>
            <consortium name="The Broad Institute Genome Sequencing Center for Infectious Disease"/>
            <person name="Wu L."/>
            <person name="Ma J."/>
        </authorList>
    </citation>
    <scope>NUCLEOTIDE SEQUENCE [LARGE SCALE GENOMIC DNA]</scope>
    <source>
        <strain evidence="2">CGMCC 1.1927</strain>
    </source>
</reference>
<gene>
    <name evidence="1" type="ORF">GCM10011577_38910</name>
</gene>
<keyword evidence="2" id="KW-1185">Reference proteome</keyword>
<dbReference type="Proteomes" id="UP000596938">
    <property type="component" value="Unassembled WGS sequence"/>
</dbReference>
<name>A0ABQ1Y258_9MICC</name>
<protein>
    <submittedName>
        <fullName evidence="1">Uncharacterized protein</fullName>
    </submittedName>
</protein>
<evidence type="ECO:0000313" key="1">
    <source>
        <dbReference type="EMBL" id="GGH10188.1"/>
    </source>
</evidence>
<organism evidence="1 2">
    <name type="scientific">Pseudarthrobacter polychromogenes</name>
    <dbReference type="NCBI Taxonomy" id="1676"/>
    <lineage>
        <taxon>Bacteria</taxon>
        <taxon>Bacillati</taxon>
        <taxon>Actinomycetota</taxon>
        <taxon>Actinomycetes</taxon>
        <taxon>Micrococcales</taxon>
        <taxon>Micrococcaceae</taxon>
        <taxon>Pseudarthrobacter</taxon>
    </lineage>
</organism>
<accession>A0ABQ1Y258</accession>
<comment type="caution">
    <text evidence="1">The sequence shown here is derived from an EMBL/GenBank/DDBJ whole genome shotgun (WGS) entry which is preliminary data.</text>
</comment>
<dbReference type="EMBL" id="BMKU01000019">
    <property type="protein sequence ID" value="GGH10188.1"/>
    <property type="molecule type" value="Genomic_DNA"/>
</dbReference>
<sequence>MTGEHKPNEAELLAALAEDLFVGCDVGRIKDAKVREIAGCKNRAAVAARIHCCRHPEGDVVLICATCLATMQTQFARALRHAVETQDEVMCPEHSCHRIFTTPEDFIYATEALL</sequence>
<evidence type="ECO:0000313" key="2">
    <source>
        <dbReference type="Proteomes" id="UP000596938"/>
    </source>
</evidence>
<dbReference type="RefSeq" id="WP_188813753.1">
    <property type="nucleotide sequence ID" value="NZ_BAAAWV010000001.1"/>
</dbReference>
<proteinExistence type="predicted"/>